<evidence type="ECO:0000313" key="5">
    <source>
        <dbReference type="EMBL" id="MEQ2205545.1"/>
    </source>
</evidence>
<dbReference type="Proteomes" id="UP001434883">
    <property type="component" value="Unassembled WGS sequence"/>
</dbReference>
<keyword evidence="1" id="KW-0732">Signal</keyword>
<keyword evidence="3" id="KW-0325">Glycoprotein</keyword>
<feature type="domain" description="SMB" evidence="4">
    <location>
        <begin position="16"/>
        <end position="67"/>
    </location>
</feature>
<sequence>MVLCYLGQKHLVTGGCLGKCCRGRNMGCSTNDWRMDRAYGTCYCDEDCVNTKDCCFDYFTECPDDLSFVLWGPILAQDCVVSPWSFWSGCAKPCQPSVRVRVRHVEQQPVNSGDPCPLLEERAGFCVEFELESRTPHCTQQNQPHTRWMRYITEGFKVCVACEPPALRNSSCQGDGQESDK</sequence>
<dbReference type="SUPFAM" id="SSF82895">
    <property type="entry name" value="TSP-1 type 1 repeat"/>
    <property type="match status" value="1"/>
</dbReference>
<name>A0ABV0RBM1_9TELE</name>
<protein>
    <recommendedName>
        <fullName evidence="4">SMB domain-containing protein</fullName>
    </recommendedName>
</protein>
<dbReference type="PROSITE" id="PS50958">
    <property type="entry name" value="SMB_2"/>
    <property type="match status" value="1"/>
</dbReference>
<proteinExistence type="predicted"/>
<dbReference type="PROSITE" id="PS00524">
    <property type="entry name" value="SMB_1"/>
    <property type="match status" value="1"/>
</dbReference>
<gene>
    <name evidence="5" type="ORF">XENOCAPTIV_002706</name>
</gene>
<evidence type="ECO:0000256" key="3">
    <source>
        <dbReference type="ARBA" id="ARBA00023180"/>
    </source>
</evidence>
<dbReference type="InterPro" id="IPR044004">
    <property type="entry name" value="TSP1_spondin_dom"/>
</dbReference>
<dbReference type="InterPro" id="IPR036383">
    <property type="entry name" value="TSP1_rpt_sf"/>
</dbReference>
<dbReference type="InterPro" id="IPR001212">
    <property type="entry name" value="Somatomedin_B_dom"/>
</dbReference>
<dbReference type="Pfam" id="PF19028">
    <property type="entry name" value="TSP1_spondin"/>
    <property type="match status" value="1"/>
</dbReference>
<evidence type="ECO:0000259" key="4">
    <source>
        <dbReference type="PROSITE" id="PS50958"/>
    </source>
</evidence>
<dbReference type="PANTHER" id="PTHR20920:SF2">
    <property type="entry name" value="SOMATOMEDIN-B AND THROMBOSPONDIN TYPE-1 DOMAIN-CONTAINING PROTEIN"/>
    <property type="match status" value="1"/>
</dbReference>
<dbReference type="PROSITE" id="PS50092">
    <property type="entry name" value="TSP1"/>
    <property type="match status" value="1"/>
</dbReference>
<organism evidence="5 6">
    <name type="scientific">Xenoophorus captivus</name>
    <dbReference type="NCBI Taxonomy" id="1517983"/>
    <lineage>
        <taxon>Eukaryota</taxon>
        <taxon>Metazoa</taxon>
        <taxon>Chordata</taxon>
        <taxon>Craniata</taxon>
        <taxon>Vertebrata</taxon>
        <taxon>Euteleostomi</taxon>
        <taxon>Actinopterygii</taxon>
        <taxon>Neopterygii</taxon>
        <taxon>Teleostei</taxon>
        <taxon>Neoteleostei</taxon>
        <taxon>Acanthomorphata</taxon>
        <taxon>Ovalentaria</taxon>
        <taxon>Atherinomorphae</taxon>
        <taxon>Cyprinodontiformes</taxon>
        <taxon>Goodeidae</taxon>
        <taxon>Xenoophorus</taxon>
    </lineage>
</organism>
<dbReference type="EMBL" id="JAHRIN010042137">
    <property type="protein sequence ID" value="MEQ2205545.1"/>
    <property type="molecule type" value="Genomic_DNA"/>
</dbReference>
<evidence type="ECO:0000256" key="1">
    <source>
        <dbReference type="ARBA" id="ARBA00022729"/>
    </source>
</evidence>
<accession>A0ABV0RBM1</accession>
<evidence type="ECO:0000313" key="6">
    <source>
        <dbReference type="Proteomes" id="UP001434883"/>
    </source>
</evidence>
<keyword evidence="6" id="KW-1185">Reference proteome</keyword>
<dbReference type="InterPro" id="IPR039942">
    <property type="entry name" value="SBSPO"/>
</dbReference>
<reference evidence="5 6" key="1">
    <citation type="submission" date="2021-06" db="EMBL/GenBank/DDBJ databases">
        <authorList>
            <person name="Palmer J.M."/>
        </authorList>
    </citation>
    <scope>NUCLEOTIDE SEQUENCE [LARGE SCALE GENOMIC DNA]</scope>
    <source>
        <strain evidence="5 6">XC_2019</strain>
        <tissue evidence="5">Muscle</tissue>
    </source>
</reference>
<keyword evidence="2" id="KW-1015">Disulfide bond</keyword>
<dbReference type="Gene3D" id="2.20.100.10">
    <property type="entry name" value="Thrombospondin type-1 (TSP1) repeat"/>
    <property type="match status" value="1"/>
</dbReference>
<dbReference type="InterPro" id="IPR000884">
    <property type="entry name" value="TSP1_rpt"/>
</dbReference>
<evidence type="ECO:0000256" key="2">
    <source>
        <dbReference type="ARBA" id="ARBA00023157"/>
    </source>
</evidence>
<comment type="caution">
    <text evidence="5">The sequence shown here is derived from an EMBL/GenBank/DDBJ whole genome shotgun (WGS) entry which is preliminary data.</text>
</comment>
<dbReference type="PANTHER" id="PTHR20920">
    <property type="entry name" value="RPE-SPONDIN"/>
    <property type="match status" value="1"/>
</dbReference>